<dbReference type="Pfam" id="PF06035">
    <property type="entry name" value="Peptidase_C93"/>
    <property type="match status" value="1"/>
</dbReference>
<keyword evidence="3" id="KW-1185">Reference proteome</keyword>
<dbReference type="RefSeq" id="WP_208979554.1">
    <property type="nucleotide sequence ID" value="NZ_FOFM01000008.1"/>
</dbReference>
<protein>
    <recommendedName>
        <fullName evidence="4">Transglutaminase-like cysteine proteinase BTLCP</fullName>
    </recommendedName>
</protein>
<feature type="transmembrane region" description="Helical" evidence="1">
    <location>
        <begin position="21"/>
        <end position="39"/>
    </location>
</feature>
<comment type="caution">
    <text evidence="2">The sequence shown here is derived from an EMBL/GenBank/DDBJ whole genome shotgun (WGS) entry which is preliminary data.</text>
</comment>
<dbReference type="STRING" id="989403.SAMN05421798_108125"/>
<accession>A0A165YRD8</accession>
<dbReference type="AlphaFoldDB" id="A0A165YRD8"/>
<sequence>MTLPEYRGKHRMRRGLVRRSFVGMVVKTAFLTGIVASMSRAGAQSLLLSHQDKSGLQRFFAFIRLPKTLDKTKRESCGLFGSVEINGGQSLAFKKWQAILPECDRQLVSLKECMSDQMRCAGSVEYWARIIRGVGQAKSLRQLSLLNSYINENAGFDPQSVRAGHADVWRAPLQFLGFRGDCEDYAIAKYFSLLALGYSEEDLRLVVVKDSRRNVIHAVTSLLFQGERYVMDSLRPVVTKETDLLHYQPLVSMRRDMHFTHFRTDEMRQQFWAQHRDG</sequence>
<name>A0A165YRD8_9HYPH</name>
<reference evidence="2 3" key="1">
    <citation type="journal article" date="2016" name="Front. Microbiol.">
        <title>Comparative Genomic Analysis Reveals a Diverse Repertoire of Genes Involved in Prokaryote-Eukaryote Interactions within the Pseudovibrio Genus.</title>
        <authorList>
            <person name="Romano S."/>
            <person name="Fernandez-Guerra A."/>
            <person name="Reen F.J."/>
            <person name="Glockner F.O."/>
            <person name="Crowley S.P."/>
            <person name="O'Sullivan O."/>
            <person name="Cotter P.D."/>
            <person name="Adams C."/>
            <person name="Dobson A.D."/>
            <person name="O'Gara F."/>
        </authorList>
    </citation>
    <scope>NUCLEOTIDE SEQUENCE [LARGE SCALE GENOMIC DNA]</scope>
    <source>
        <strain evidence="2 3">Ad2</strain>
    </source>
</reference>
<dbReference type="Proteomes" id="UP000076577">
    <property type="component" value="Unassembled WGS sequence"/>
</dbReference>
<keyword evidence="1" id="KW-0472">Membrane</keyword>
<evidence type="ECO:0000313" key="3">
    <source>
        <dbReference type="Proteomes" id="UP000076577"/>
    </source>
</evidence>
<dbReference type="InterPro" id="IPR010319">
    <property type="entry name" value="Transglutaminase-like_Cys_pept"/>
</dbReference>
<evidence type="ECO:0000313" key="2">
    <source>
        <dbReference type="EMBL" id="KZL19150.1"/>
    </source>
</evidence>
<evidence type="ECO:0000256" key="1">
    <source>
        <dbReference type="SAM" id="Phobius"/>
    </source>
</evidence>
<gene>
    <name evidence="2" type="ORF">PsAD2_02209</name>
</gene>
<organism evidence="2 3">
    <name type="scientific">Pseudovibrio axinellae</name>
    <dbReference type="NCBI Taxonomy" id="989403"/>
    <lineage>
        <taxon>Bacteria</taxon>
        <taxon>Pseudomonadati</taxon>
        <taxon>Pseudomonadota</taxon>
        <taxon>Alphaproteobacteria</taxon>
        <taxon>Hyphomicrobiales</taxon>
        <taxon>Stappiaceae</taxon>
        <taxon>Pseudovibrio</taxon>
    </lineage>
</organism>
<evidence type="ECO:0008006" key="4">
    <source>
        <dbReference type="Google" id="ProtNLM"/>
    </source>
</evidence>
<dbReference type="Gene3D" id="3.10.620.30">
    <property type="match status" value="1"/>
</dbReference>
<proteinExistence type="predicted"/>
<dbReference type="PANTHER" id="PTHR39327">
    <property type="match status" value="1"/>
</dbReference>
<keyword evidence="1" id="KW-1133">Transmembrane helix</keyword>
<dbReference type="EMBL" id="LMCB01000016">
    <property type="protein sequence ID" value="KZL19150.1"/>
    <property type="molecule type" value="Genomic_DNA"/>
</dbReference>
<keyword evidence="1" id="KW-0812">Transmembrane</keyword>
<dbReference type="PATRIC" id="fig|989403.3.peg.2359"/>
<dbReference type="PANTHER" id="PTHR39327:SF1">
    <property type="entry name" value="BLR5470 PROTEIN"/>
    <property type="match status" value="1"/>
</dbReference>